<keyword evidence="2" id="KW-0472">Membrane</keyword>
<evidence type="ECO:0000256" key="2">
    <source>
        <dbReference type="SAM" id="Phobius"/>
    </source>
</evidence>
<reference evidence="4 5" key="1">
    <citation type="submission" date="2015-07" db="EMBL/GenBank/DDBJ databases">
        <title>The genome of Melipona quadrifasciata.</title>
        <authorList>
            <person name="Pan H."/>
            <person name="Kapheim K."/>
        </authorList>
    </citation>
    <scope>NUCLEOTIDE SEQUENCE [LARGE SCALE GENOMIC DNA]</scope>
    <source>
        <strain evidence="4">0111107301</strain>
        <tissue evidence="4">Whole body</tissue>
    </source>
</reference>
<dbReference type="GO" id="GO:0005777">
    <property type="term" value="C:peroxisome"/>
    <property type="evidence" value="ECO:0007669"/>
    <property type="project" value="TreeGrafter"/>
</dbReference>
<protein>
    <submittedName>
        <fullName evidence="4">Fatty acyl-CoA reductase 1</fullName>
    </submittedName>
</protein>
<dbReference type="PANTHER" id="PTHR11011">
    <property type="entry name" value="MALE STERILITY PROTEIN 2-RELATED"/>
    <property type="match status" value="1"/>
</dbReference>
<feature type="compositionally biased region" description="Polar residues" evidence="1">
    <location>
        <begin position="1"/>
        <end position="15"/>
    </location>
</feature>
<feature type="transmembrane region" description="Helical" evidence="2">
    <location>
        <begin position="157"/>
        <end position="181"/>
    </location>
</feature>
<feature type="region of interest" description="Disordered" evidence="1">
    <location>
        <begin position="1"/>
        <end position="21"/>
    </location>
</feature>
<dbReference type="Pfam" id="PF03015">
    <property type="entry name" value="Sterile"/>
    <property type="match status" value="1"/>
</dbReference>
<evidence type="ECO:0000313" key="4">
    <source>
        <dbReference type="EMBL" id="KOX70665.1"/>
    </source>
</evidence>
<dbReference type="InterPro" id="IPR033640">
    <property type="entry name" value="FAR_C"/>
</dbReference>
<organism evidence="4 5">
    <name type="scientific">Melipona quadrifasciata</name>
    <dbReference type="NCBI Taxonomy" id="166423"/>
    <lineage>
        <taxon>Eukaryota</taxon>
        <taxon>Metazoa</taxon>
        <taxon>Ecdysozoa</taxon>
        <taxon>Arthropoda</taxon>
        <taxon>Hexapoda</taxon>
        <taxon>Insecta</taxon>
        <taxon>Pterygota</taxon>
        <taxon>Neoptera</taxon>
        <taxon>Endopterygota</taxon>
        <taxon>Hymenoptera</taxon>
        <taxon>Apocrita</taxon>
        <taxon>Aculeata</taxon>
        <taxon>Apoidea</taxon>
        <taxon>Anthophila</taxon>
        <taxon>Apidae</taxon>
        <taxon>Melipona</taxon>
    </lineage>
</organism>
<gene>
    <name evidence="4" type="ORF">WN51_05242</name>
</gene>
<proteinExistence type="predicted"/>
<dbReference type="GO" id="GO:0080019">
    <property type="term" value="F:alcohol-forming very long-chain fatty acyl-CoA reductase activity"/>
    <property type="evidence" value="ECO:0007669"/>
    <property type="project" value="InterPro"/>
</dbReference>
<dbReference type="STRING" id="166423.A0A0M8ZT92"/>
<feature type="domain" description="Fatty acyl-CoA reductase C-terminal" evidence="3">
    <location>
        <begin position="166"/>
        <end position="259"/>
    </location>
</feature>
<evidence type="ECO:0000259" key="3">
    <source>
        <dbReference type="Pfam" id="PF03015"/>
    </source>
</evidence>
<keyword evidence="5" id="KW-1185">Reference proteome</keyword>
<evidence type="ECO:0000313" key="5">
    <source>
        <dbReference type="Proteomes" id="UP000053105"/>
    </source>
</evidence>
<dbReference type="EMBL" id="KQ435853">
    <property type="protein sequence ID" value="KOX70665.1"/>
    <property type="molecule type" value="Genomic_DNA"/>
</dbReference>
<accession>A0A0M8ZT92</accession>
<dbReference type="OrthoDB" id="7610172at2759"/>
<name>A0A0M8ZT92_9HYME</name>
<dbReference type="Proteomes" id="UP000053105">
    <property type="component" value="Unassembled WGS sequence"/>
</dbReference>
<sequence>MEEASSLVTSSTTHPSGVPHTLLLNPIEDRMNKLTIAQKYIFSCTQKSQAHQIRDSAMRMYPRQTLAQARLYKPSSLSPTNTHLTDLPDTTCLNMSLSQSRDWEEDNEDNSIKMANTVGTGFFRWGQLKNMYVECSRDIPMNDVLSYPYCIFVSKKLIYNVLNIFLHVLPACIMDIFLILWGKKPMMIKANEYLNQLLTAVEYFVTREWIFHRCNIIEMMMKVKTLEESNIVKLDMEDIDWKKYVTNYHLGIKKFIIKENSESVNLVRRSSLYVSKYLGAERDIIMVIF</sequence>
<evidence type="ECO:0000256" key="1">
    <source>
        <dbReference type="SAM" id="MobiDB-lite"/>
    </source>
</evidence>
<dbReference type="CDD" id="cd09071">
    <property type="entry name" value="FAR_C"/>
    <property type="match status" value="1"/>
</dbReference>
<dbReference type="GO" id="GO:0035336">
    <property type="term" value="P:long-chain fatty-acyl-CoA metabolic process"/>
    <property type="evidence" value="ECO:0007669"/>
    <property type="project" value="TreeGrafter"/>
</dbReference>
<keyword evidence="2" id="KW-1133">Transmembrane helix</keyword>
<dbReference type="PANTHER" id="PTHR11011:SF45">
    <property type="entry name" value="FATTY ACYL-COA REDUCTASE CG8306-RELATED"/>
    <property type="match status" value="1"/>
</dbReference>
<dbReference type="InterPro" id="IPR026055">
    <property type="entry name" value="FAR"/>
</dbReference>
<dbReference type="AlphaFoldDB" id="A0A0M8ZT92"/>
<keyword evidence="2" id="KW-0812">Transmembrane</keyword>